<dbReference type="PROSITE" id="PS50048">
    <property type="entry name" value="ZN2_CY6_FUNGAL_2"/>
    <property type="match status" value="1"/>
</dbReference>
<dbReference type="PANTHER" id="PTHR31001:SF87">
    <property type="entry name" value="COL-21"/>
    <property type="match status" value="1"/>
</dbReference>
<dbReference type="GO" id="GO:0005634">
    <property type="term" value="C:nucleus"/>
    <property type="evidence" value="ECO:0007669"/>
    <property type="project" value="UniProtKB-SubCell"/>
</dbReference>
<dbReference type="CDD" id="cd00067">
    <property type="entry name" value="GAL4"/>
    <property type="match status" value="1"/>
</dbReference>
<dbReference type="GO" id="GO:0008270">
    <property type="term" value="F:zinc ion binding"/>
    <property type="evidence" value="ECO:0007669"/>
    <property type="project" value="InterPro"/>
</dbReference>
<dbReference type="Pfam" id="PF00172">
    <property type="entry name" value="Zn_clus"/>
    <property type="match status" value="1"/>
</dbReference>
<dbReference type="Gene3D" id="4.10.240.10">
    <property type="entry name" value="Zn(2)-C6 fungal-type DNA-binding domain"/>
    <property type="match status" value="1"/>
</dbReference>
<dbReference type="EMBL" id="MCFC01000006">
    <property type="protein sequence ID" value="ORY33483.1"/>
    <property type="molecule type" value="Genomic_DNA"/>
</dbReference>
<dbReference type="STRING" id="71784.A0A1Y2BF79"/>
<sequence>MAEDRSDTEDASVENQIPAGKRKRVVLSCLNCKKRKVKCDKQLPCINCRERREIHLCRYGSTPPASESYVKLSLFTTLQDRVRQIEQHIFRSVSTDTVTPSSLTSVRPSTTKDETHTSKSESAFLALDDLSNVTNDPDETHGMRLFHKPPRPRAQQPSGVWPNIVGQIPVNERPDRWIGAMKDNLAALPDRPVMEHLVDHYFSTVDLFWHHVHQSVFREEFSQFLSIRDSGQPLLVDPAWIALLTSVLCVSTHSLLRCGWTNGLATLNDTHRDFYNSLSKQLDEAFENVLLCAGCLRRPQFRVLQALLIILNINQMDRPMSSFDGVLCEPTASLWLDTAISICQGLRLHMLGPQYERDTPPDPAFPSGQTLYAQEMASRATHALAFWDQIICCLEMDERGGDQWAFRFPTGGCKKTIDDY</sequence>
<evidence type="ECO:0000256" key="1">
    <source>
        <dbReference type="ARBA" id="ARBA00004123"/>
    </source>
</evidence>
<dbReference type="CDD" id="cd12148">
    <property type="entry name" value="fungal_TF_MHR"/>
    <property type="match status" value="1"/>
</dbReference>
<dbReference type="SMART" id="SM00066">
    <property type="entry name" value="GAL4"/>
    <property type="match status" value="1"/>
</dbReference>
<feature type="region of interest" description="Disordered" evidence="3">
    <location>
        <begin position="96"/>
        <end position="118"/>
    </location>
</feature>
<dbReference type="PANTHER" id="PTHR31001">
    <property type="entry name" value="UNCHARACTERIZED TRANSCRIPTIONAL REGULATORY PROTEIN"/>
    <property type="match status" value="1"/>
</dbReference>
<dbReference type="AlphaFoldDB" id="A0A1Y2BF79"/>
<evidence type="ECO:0000256" key="2">
    <source>
        <dbReference type="ARBA" id="ARBA00023242"/>
    </source>
</evidence>
<keyword evidence="6" id="KW-1185">Reference proteome</keyword>
<dbReference type="Proteomes" id="UP000193986">
    <property type="component" value="Unassembled WGS sequence"/>
</dbReference>
<reference evidence="5 6" key="1">
    <citation type="submission" date="2016-07" db="EMBL/GenBank/DDBJ databases">
        <title>Pervasive Adenine N6-methylation of Active Genes in Fungi.</title>
        <authorList>
            <consortium name="DOE Joint Genome Institute"/>
            <person name="Mondo S.J."/>
            <person name="Dannebaum R.O."/>
            <person name="Kuo R.C."/>
            <person name="Labutti K."/>
            <person name="Haridas S."/>
            <person name="Kuo A."/>
            <person name="Salamov A."/>
            <person name="Ahrendt S.R."/>
            <person name="Lipzen A."/>
            <person name="Sullivan W."/>
            <person name="Andreopoulos W.B."/>
            <person name="Clum A."/>
            <person name="Lindquist E."/>
            <person name="Daum C."/>
            <person name="Ramamoorthy G.K."/>
            <person name="Gryganskyi A."/>
            <person name="Culley D."/>
            <person name="Magnuson J.K."/>
            <person name="James T.Y."/>
            <person name="O'Malley M.A."/>
            <person name="Stajich J.E."/>
            <person name="Spatafora J.W."/>
            <person name="Visel A."/>
            <person name="Grigoriev I.V."/>
        </authorList>
    </citation>
    <scope>NUCLEOTIDE SEQUENCE [LARGE SCALE GENOMIC DNA]</scope>
    <source>
        <strain evidence="5 6">68-887.2</strain>
    </source>
</reference>
<dbReference type="InParanoid" id="A0A1Y2BF79"/>
<dbReference type="SUPFAM" id="SSF57701">
    <property type="entry name" value="Zn2/Cys6 DNA-binding domain"/>
    <property type="match status" value="1"/>
</dbReference>
<dbReference type="InterPro" id="IPR001138">
    <property type="entry name" value="Zn2Cys6_DnaBD"/>
</dbReference>
<dbReference type="InterPro" id="IPR036864">
    <property type="entry name" value="Zn2-C6_fun-type_DNA-bd_sf"/>
</dbReference>
<feature type="compositionally biased region" description="Polar residues" evidence="3">
    <location>
        <begin position="96"/>
        <end position="109"/>
    </location>
</feature>
<feature type="domain" description="Zn(2)-C6 fungal-type" evidence="4">
    <location>
        <begin position="28"/>
        <end position="59"/>
    </location>
</feature>
<dbReference type="PROSITE" id="PS00463">
    <property type="entry name" value="ZN2_CY6_FUNGAL_1"/>
    <property type="match status" value="1"/>
</dbReference>
<comment type="subcellular location">
    <subcellularLocation>
        <location evidence="1">Nucleus</location>
    </subcellularLocation>
</comment>
<comment type="caution">
    <text evidence="5">The sequence shown here is derived from an EMBL/GenBank/DDBJ whole genome shotgun (WGS) entry which is preliminary data.</text>
</comment>
<evidence type="ECO:0000256" key="3">
    <source>
        <dbReference type="SAM" id="MobiDB-lite"/>
    </source>
</evidence>
<evidence type="ECO:0000259" key="4">
    <source>
        <dbReference type="PROSITE" id="PS50048"/>
    </source>
</evidence>
<evidence type="ECO:0000313" key="5">
    <source>
        <dbReference type="EMBL" id="ORY33483.1"/>
    </source>
</evidence>
<proteinExistence type="predicted"/>
<organism evidence="5 6">
    <name type="scientific">Naematelia encephala</name>
    <dbReference type="NCBI Taxonomy" id="71784"/>
    <lineage>
        <taxon>Eukaryota</taxon>
        <taxon>Fungi</taxon>
        <taxon>Dikarya</taxon>
        <taxon>Basidiomycota</taxon>
        <taxon>Agaricomycotina</taxon>
        <taxon>Tremellomycetes</taxon>
        <taxon>Tremellales</taxon>
        <taxon>Naemateliaceae</taxon>
        <taxon>Naematelia</taxon>
    </lineage>
</organism>
<protein>
    <recommendedName>
        <fullName evidence="4">Zn(2)-C6 fungal-type domain-containing protein</fullName>
    </recommendedName>
</protein>
<dbReference type="InterPro" id="IPR050613">
    <property type="entry name" value="Sec_Metabolite_Reg"/>
</dbReference>
<dbReference type="GO" id="GO:0000981">
    <property type="term" value="F:DNA-binding transcription factor activity, RNA polymerase II-specific"/>
    <property type="evidence" value="ECO:0007669"/>
    <property type="project" value="InterPro"/>
</dbReference>
<gene>
    <name evidence="5" type="ORF">BCR39DRAFT_520364</name>
</gene>
<name>A0A1Y2BF79_9TREE</name>
<evidence type="ECO:0000313" key="6">
    <source>
        <dbReference type="Proteomes" id="UP000193986"/>
    </source>
</evidence>
<accession>A0A1Y2BF79</accession>
<keyword evidence="2" id="KW-0539">Nucleus</keyword>
<dbReference type="OrthoDB" id="2563380at2759"/>